<gene>
    <name evidence="1" type="ORF">pdul_cds_707</name>
</gene>
<dbReference type="Proteomes" id="UP000201566">
    <property type="component" value="Segment"/>
</dbReference>
<evidence type="ECO:0000313" key="2">
    <source>
        <dbReference type="Proteomes" id="UP000201566"/>
    </source>
</evidence>
<name>S4VR75_9VIRU</name>
<protein>
    <submittedName>
        <fullName evidence="1">Uncharacterized protein</fullName>
    </submittedName>
</protein>
<sequence>MSIIRKYVPRWFYEDSDSWIARRQQDIESEAKRQALLEANGAHVPQDHKNQLQAAREELAVIVRAIGKEKMD</sequence>
<dbReference type="RefSeq" id="YP_008319537.1">
    <property type="nucleotide sequence ID" value="NC_021858.1"/>
</dbReference>
<evidence type="ECO:0000313" key="1">
    <source>
        <dbReference type="EMBL" id="AGO82868.1"/>
    </source>
</evidence>
<dbReference type="EMBL" id="KC977570">
    <property type="protein sequence ID" value="AGO82868.1"/>
    <property type="molecule type" value="Genomic_DNA"/>
</dbReference>
<accession>S4VR75</accession>
<reference evidence="1 2" key="1">
    <citation type="journal article" date="2013" name="Science">
        <title>Pandoraviruses: amoeba viruses with genomes up to 2.5 Mb reaching that of parasitic eukaryotes.</title>
        <authorList>
            <person name="Philippe N."/>
            <person name="Legendre M."/>
            <person name="Doutre G."/>
            <person name="Coute Y."/>
            <person name="Poirot O."/>
            <person name="Lescot M."/>
            <person name="Arslan D."/>
            <person name="Seltzer V."/>
            <person name="Bertaux L."/>
            <person name="Bruley C."/>
            <person name="Garin J."/>
            <person name="Claverie J.M."/>
            <person name="Abergel C."/>
        </authorList>
    </citation>
    <scope>NUCLEOTIDE SEQUENCE [LARGE SCALE GENOMIC DNA]</scope>
    <source>
        <strain evidence="1">Melbourne</strain>
    </source>
</reference>
<dbReference type="GeneID" id="16512282"/>
<organism evidence="1 2">
    <name type="scientific">Pandoravirus dulcis</name>
    <dbReference type="NCBI Taxonomy" id="1349409"/>
    <lineage>
        <taxon>Viruses</taxon>
        <taxon>Pandoravirus</taxon>
    </lineage>
</organism>
<dbReference type="KEGG" id="vg:16512282"/>
<proteinExistence type="predicted"/>